<evidence type="ECO:0000313" key="2">
    <source>
        <dbReference type="EMBL" id="GHD94349.1"/>
    </source>
</evidence>
<organism evidence="2 3">
    <name type="scientific">Streptomyces naganishii JCM 4654</name>
    <dbReference type="NCBI Taxonomy" id="1306179"/>
    <lineage>
        <taxon>Bacteria</taxon>
        <taxon>Bacillati</taxon>
        <taxon>Actinomycetota</taxon>
        <taxon>Actinomycetes</taxon>
        <taxon>Kitasatosporales</taxon>
        <taxon>Streptomycetaceae</taxon>
        <taxon>Streptomyces</taxon>
    </lineage>
</organism>
<sequence>MDARVLRPLALRAGLRRADVGILLPAWVQGTRPLRAEVGTRLRPQRARLLRAQVGCRVLRARALGMLGVGGRLLWPVALWAGVGVRPVWVLGHRARVVRHLGVVGGWGLPRGVGRWQRRTHCVLHPVPLRLVCPGRSAAALGAGGGAGPRSLPNGTVPGRRMVNGPGHPEVPTRAGRSGGRATGTGRSGGGHQAPGPGDPAGGHRRGATAAAGPGHRRIPWEGRGGSYCPTSP</sequence>
<feature type="region of interest" description="Disordered" evidence="1">
    <location>
        <begin position="141"/>
        <end position="233"/>
    </location>
</feature>
<dbReference type="Proteomes" id="UP000608955">
    <property type="component" value="Unassembled WGS sequence"/>
</dbReference>
<reference evidence="2" key="2">
    <citation type="submission" date="2020-09" db="EMBL/GenBank/DDBJ databases">
        <authorList>
            <person name="Sun Q."/>
            <person name="Ohkuma M."/>
        </authorList>
    </citation>
    <scope>NUCLEOTIDE SEQUENCE</scope>
    <source>
        <strain evidence="2">JCM 4654</strain>
    </source>
</reference>
<accession>A0A918Y8J8</accession>
<dbReference type="AlphaFoldDB" id="A0A918Y8J8"/>
<feature type="compositionally biased region" description="Gly residues" evidence="1">
    <location>
        <begin position="177"/>
        <end position="193"/>
    </location>
</feature>
<comment type="caution">
    <text evidence="2">The sequence shown here is derived from an EMBL/GenBank/DDBJ whole genome shotgun (WGS) entry which is preliminary data.</text>
</comment>
<evidence type="ECO:0000256" key="1">
    <source>
        <dbReference type="SAM" id="MobiDB-lite"/>
    </source>
</evidence>
<reference evidence="2" key="1">
    <citation type="journal article" date="2014" name="Int. J. Syst. Evol. Microbiol.">
        <title>Complete genome sequence of Corynebacterium casei LMG S-19264T (=DSM 44701T), isolated from a smear-ripened cheese.</title>
        <authorList>
            <consortium name="US DOE Joint Genome Institute (JGI-PGF)"/>
            <person name="Walter F."/>
            <person name="Albersmeier A."/>
            <person name="Kalinowski J."/>
            <person name="Ruckert C."/>
        </authorList>
    </citation>
    <scope>NUCLEOTIDE SEQUENCE</scope>
    <source>
        <strain evidence="2">JCM 4654</strain>
    </source>
</reference>
<name>A0A918Y8J8_9ACTN</name>
<dbReference type="EMBL" id="BMVF01000017">
    <property type="protein sequence ID" value="GHD94349.1"/>
    <property type="molecule type" value="Genomic_DNA"/>
</dbReference>
<protein>
    <submittedName>
        <fullName evidence="2">Uncharacterized protein</fullName>
    </submittedName>
</protein>
<evidence type="ECO:0000313" key="3">
    <source>
        <dbReference type="Proteomes" id="UP000608955"/>
    </source>
</evidence>
<keyword evidence="3" id="KW-1185">Reference proteome</keyword>
<proteinExistence type="predicted"/>
<gene>
    <name evidence="2" type="ORF">GCM10010508_54630</name>
</gene>